<name>A0A9P5YN94_9AGAR</name>
<dbReference type="AlphaFoldDB" id="A0A9P5YN94"/>
<gene>
    <name evidence="1" type="ORF">BDN70DRAFT_550437</name>
</gene>
<comment type="caution">
    <text evidence="1">The sequence shown here is derived from an EMBL/GenBank/DDBJ whole genome shotgun (WGS) entry which is preliminary data.</text>
</comment>
<dbReference type="Proteomes" id="UP000807469">
    <property type="component" value="Unassembled WGS sequence"/>
</dbReference>
<protein>
    <submittedName>
        <fullName evidence="1">Uncharacterized protein</fullName>
    </submittedName>
</protein>
<accession>A0A9P5YN94</accession>
<evidence type="ECO:0000313" key="1">
    <source>
        <dbReference type="EMBL" id="KAF9471689.1"/>
    </source>
</evidence>
<dbReference type="EMBL" id="MU155640">
    <property type="protein sequence ID" value="KAF9471689.1"/>
    <property type="molecule type" value="Genomic_DNA"/>
</dbReference>
<keyword evidence="2" id="KW-1185">Reference proteome</keyword>
<reference evidence="1" key="1">
    <citation type="submission" date="2020-11" db="EMBL/GenBank/DDBJ databases">
        <authorList>
            <consortium name="DOE Joint Genome Institute"/>
            <person name="Ahrendt S."/>
            <person name="Riley R."/>
            <person name="Andreopoulos W."/>
            <person name="Labutti K."/>
            <person name="Pangilinan J."/>
            <person name="Ruiz-Duenas F.J."/>
            <person name="Barrasa J.M."/>
            <person name="Sanchez-Garcia M."/>
            <person name="Camarero S."/>
            <person name="Miyauchi S."/>
            <person name="Serrano A."/>
            <person name="Linde D."/>
            <person name="Babiker R."/>
            <person name="Drula E."/>
            <person name="Ayuso-Fernandez I."/>
            <person name="Pacheco R."/>
            <person name="Padilla G."/>
            <person name="Ferreira P."/>
            <person name="Barriuso J."/>
            <person name="Kellner H."/>
            <person name="Castanera R."/>
            <person name="Alfaro M."/>
            <person name="Ramirez L."/>
            <person name="Pisabarro A.G."/>
            <person name="Kuo A."/>
            <person name="Tritt A."/>
            <person name="Lipzen A."/>
            <person name="He G."/>
            <person name="Yan M."/>
            <person name="Ng V."/>
            <person name="Cullen D."/>
            <person name="Martin F."/>
            <person name="Rosso M.-N."/>
            <person name="Henrissat B."/>
            <person name="Hibbett D."/>
            <person name="Martinez A.T."/>
            <person name="Grigoriev I.V."/>
        </authorList>
    </citation>
    <scope>NUCLEOTIDE SEQUENCE</scope>
    <source>
        <strain evidence="1">CIRM-BRFM 674</strain>
    </source>
</reference>
<organism evidence="1 2">
    <name type="scientific">Pholiota conissans</name>
    <dbReference type="NCBI Taxonomy" id="109636"/>
    <lineage>
        <taxon>Eukaryota</taxon>
        <taxon>Fungi</taxon>
        <taxon>Dikarya</taxon>
        <taxon>Basidiomycota</taxon>
        <taxon>Agaricomycotina</taxon>
        <taxon>Agaricomycetes</taxon>
        <taxon>Agaricomycetidae</taxon>
        <taxon>Agaricales</taxon>
        <taxon>Agaricineae</taxon>
        <taxon>Strophariaceae</taxon>
        <taxon>Pholiota</taxon>
    </lineage>
</organism>
<evidence type="ECO:0000313" key="2">
    <source>
        <dbReference type="Proteomes" id="UP000807469"/>
    </source>
</evidence>
<sequence length="260" mass="28804">MLLLALAVPRGRCAPFLGRTISPQLRQNQHTVYLSPLLPISPIVHRCLSPTSLFVILHDCSSPPTSVTHPHHCPSPSRTSTRMVVRHSGGTSTTPSRVHTAISARRLEWTMYTAFWGGSYLLNPTLVCFAIVSLKRLSSAKSTLRPSVRAIQTHALPLLYIPIPRRRSRRLDRICTSRRQIHPCLCNSTLTSRLQRSYCAVVGLNVQLCTSNARTLIDAQQRRYVLQEAADDSTNNGQLSCFKGQSGIARAHTKHLDAAA</sequence>
<proteinExistence type="predicted"/>